<accession>A0ABP3Q5U2</accession>
<dbReference type="RefSeq" id="WP_166937139.1">
    <property type="nucleotide sequence ID" value="NZ_BAAADD010000010.1"/>
</dbReference>
<dbReference type="InterPro" id="IPR043129">
    <property type="entry name" value="ATPase_NBD"/>
</dbReference>
<evidence type="ECO:0000259" key="1">
    <source>
        <dbReference type="Pfam" id="PF02541"/>
    </source>
</evidence>
<dbReference type="Gene3D" id="3.30.420.150">
    <property type="entry name" value="Exopolyphosphatase. Domain 2"/>
    <property type="match status" value="1"/>
</dbReference>
<protein>
    <recommendedName>
        <fullName evidence="1">Ppx/GppA phosphatase N-terminal domain-containing protein</fullName>
    </recommendedName>
</protein>
<gene>
    <name evidence="2" type="ORF">GCM10008942_35420</name>
</gene>
<dbReference type="PANTHER" id="PTHR30005:SF0">
    <property type="entry name" value="RETROGRADE REGULATION PROTEIN 2"/>
    <property type="match status" value="1"/>
</dbReference>
<keyword evidence="3" id="KW-1185">Reference proteome</keyword>
<dbReference type="Gene3D" id="3.30.420.40">
    <property type="match status" value="1"/>
</dbReference>
<feature type="domain" description="Ppx/GppA phosphatase N-terminal" evidence="1">
    <location>
        <begin position="22"/>
        <end position="313"/>
    </location>
</feature>
<evidence type="ECO:0000313" key="3">
    <source>
        <dbReference type="Proteomes" id="UP001499951"/>
    </source>
</evidence>
<proteinExistence type="predicted"/>
<comment type="caution">
    <text evidence="2">The sequence shown here is derived from an EMBL/GenBank/DDBJ whole genome shotgun (WGS) entry which is preliminary data.</text>
</comment>
<name>A0ABP3Q5U2_9PROT</name>
<dbReference type="EMBL" id="BAAADD010000010">
    <property type="protein sequence ID" value="GAA0583383.1"/>
    <property type="molecule type" value="Genomic_DNA"/>
</dbReference>
<reference evidence="3" key="1">
    <citation type="journal article" date="2019" name="Int. J. Syst. Evol. Microbiol.">
        <title>The Global Catalogue of Microorganisms (GCM) 10K type strain sequencing project: providing services to taxonomists for standard genome sequencing and annotation.</title>
        <authorList>
            <consortium name="The Broad Institute Genomics Platform"/>
            <consortium name="The Broad Institute Genome Sequencing Center for Infectious Disease"/>
            <person name="Wu L."/>
            <person name="Ma J."/>
        </authorList>
    </citation>
    <scope>NUCLEOTIDE SEQUENCE [LARGE SCALE GENOMIC DNA]</scope>
    <source>
        <strain evidence="3">JCM 15089</strain>
    </source>
</reference>
<dbReference type="PANTHER" id="PTHR30005">
    <property type="entry name" value="EXOPOLYPHOSPHATASE"/>
    <property type="match status" value="1"/>
</dbReference>
<sequence>MLAALDLGTNNCRLLIAAPGPNGSMRILDSFSRIVRLGEGVVGTGLLSEAAMDRTVAALKVCAAHMDKAKVRHVRAVATEACRQAANAPVLVERVAREAGIALTVISAAEEARLAALGCAPLIGEEYEGALVFDIGGGSTEVIWLKRENGKALITHFASVPLGVMTLTETNGHSRIDGDAARYAAMHEDMKARFAAVRRDMERKGVFEEGRHHLLGTSGTVTTLAGVVLKLPRYVRSKVDASWHDCSDVLTLAADLIKMDRKGRAQQGCIGPERADLIVPGCAIFTAIHDVWPCTRLRVADRGLREGILRELMAEARR</sequence>
<dbReference type="Proteomes" id="UP001499951">
    <property type="component" value="Unassembled WGS sequence"/>
</dbReference>
<dbReference type="InterPro" id="IPR003695">
    <property type="entry name" value="Ppx_GppA_N"/>
</dbReference>
<dbReference type="CDD" id="cd24054">
    <property type="entry name" value="ASKHA_NBD_AaPPX-GppA_MtPPX2-like"/>
    <property type="match status" value="1"/>
</dbReference>
<organism evidence="2 3">
    <name type="scientific">Rhizomicrobium electricum</name>
    <dbReference type="NCBI Taxonomy" id="480070"/>
    <lineage>
        <taxon>Bacteria</taxon>
        <taxon>Pseudomonadati</taxon>
        <taxon>Pseudomonadota</taxon>
        <taxon>Alphaproteobacteria</taxon>
        <taxon>Micropepsales</taxon>
        <taxon>Micropepsaceae</taxon>
        <taxon>Rhizomicrobium</taxon>
    </lineage>
</organism>
<dbReference type="SUPFAM" id="SSF53067">
    <property type="entry name" value="Actin-like ATPase domain"/>
    <property type="match status" value="2"/>
</dbReference>
<dbReference type="InterPro" id="IPR050273">
    <property type="entry name" value="GppA/Ppx_hydrolase"/>
</dbReference>
<evidence type="ECO:0000313" key="2">
    <source>
        <dbReference type="EMBL" id="GAA0583383.1"/>
    </source>
</evidence>
<dbReference type="Pfam" id="PF02541">
    <property type="entry name" value="Ppx-GppA"/>
    <property type="match status" value="1"/>
</dbReference>